<dbReference type="SUPFAM" id="SSF46689">
    <property type="entry name" value="Homeodomain-like"/>
    <property type="match status" value="1"/>
</dbReference>
<dbReference type="Proteomes" id="UP001183388">
    <property type="component" value="Unassembled WGS sequence"/>
</dbReference>
<organism evidence="4 5">
    <name type="scientific">Streptomyces boetiae</name>
    <dbReference type="NCBI Taxonomy" id="3075541"/>
    <lineage>
        <taxon>Bacteria</taxon>
        <taxon>Bacillati</taxon>
        <taxon>Actinomycetota</taxon>
        <taxon>Actinomycetes</taxon>
        <taxon>Kitasatosporales</taxon>
        <taxon>Streptomycetaceae</taxon>
        <taxon>Streptomyces</taxon>
    </lineage>
</organism>
<dbReference type="PANTHER" id="PTHR30055">
    <property type="entry name" value="HTH-TYPE TRANSCRIPTIONAL REGULATOR RUTR"/>
    <property type="match status" value="1"/>
</dbReference>
<evidence type="ECO:0000256" key="2">
    <source>
        <dbReference type="PROSITE-ProRule" id="PRU00335"/>
    </source>
</evidence>
<dbReference type="RefSeq" id="WP_311629412.1">
    <property type="nucleotide sequence ID" value="NZ_JAVREN010000006.1"/>
</dbReference>
<dbReference type="Gene3D" id="1.10.357.10">
    <property type="entry name" value="Tetracycline Repressor, domain 2"/>
    <property type="match status" value="1"/>
</dbReference>
<name>A0ABU2L4J5_9ACTN</name>
<feature type="DNA-binding region" description="H-T-H motif" evidence="2">
    <location>
        <begin position="40"/>
        <end position="59"/>
    </location>
</feature>
<dbReference type="Gene3D" id="1.10.10.60">
    <property type="entry name" value="Homeodomain-like"/>
    <property type="match status" value="1"/>
</dbReference>
<keyword evidence="1 2" id="KW-0238">DNA-binding</keyword>
<evidence type="ECO:0000256" key="1">
    <source>
        <dbReference type="ARBA" id="ARBA00023125"/>
    </source>
</evidence>
<dbReference type="InterPro" id="IPR001647">
    <property type="entry name" value="HTH_TetR"/>
</dbReference>
<dbReference type="PROSITE" id="PS50977">
    <property type="entry name" value="HTH_TETR_2"/>
    <property type="match status" value="1"/>
</dbReference>
<dbReference type="Pfam" id="PF00440">
    <property type="entry name" value="TetR_N"/>
    <property type="match status" value="1"/>
</dbReference>
<evidence type="ECO:0000259" key="3">
    <source>
        <dbReference type="PROSITE" id="PS50977"/>
    </source>
</evidence>
<comment type="caution">
    <text evidence="4">The sequence shown here is derived from an EMBL/GenBank/DDBJ whole genome shotgun (WGS) entry which is preliminary data.</text>
</comment>
<accession>A0ABU2L4J5</accession>
<dbReference type="PANTHER" id="PTHR30055:SF148">
    <property type="entry name" value="TETR-FAMILY TRANSCRIPTIONAL REGULATOR"/>
    <property type="match status" value="1"/>
</dbReference>
<dbReference type="InterPro" id="IPR009057">
    <property type="entry name" value="Homeodomain-like_sf"/>
</dbReference>
<feature type="domain" description="HTH tetR-type" evidence="3">
    <location>
        <begin position="17"/>
        <end position="77"/>
    </location>
</feature>
<dbReference type="EMBL" id="JAVREN010000006">
    <property type="protein sequence ID" value="MDT0306482.1"/>
    <property type="molecule type" value="Genomic_DNA"/>
</dbReference>
<protein>
    <submittedName>
        <fullName evidence="4">Helix-turn-helix domain-containing protein</fullName>
    </submittedName>
</protein>
<evidence type="ECO:0000313" key="4">
    <source>
        <dbReference type="EMBL" id="MDT0306482.1"/>
    </source>
</evidence>
<dbReference type="InterPro" id="IPR050109">
    <property type="entry name" value="HTH-type_TetR-like_transc_reg"/>
</dbReference>
<evidence type="ECO:0000313" key="5">
    <source>
        <dbReference type="Proteomes" id="UP001183388"/>
    </source>
</evidence>
<proteinExistence type="predicted"/>
<sequence>MARNQPAEPGRTRRCGRVLEQAIHDAVFAQLERVGYARLTMDGVAAEAHTGRATLYRRWADKDELVLDALCHALPSPVVIPLRGALRPEAATRLVANAGSAMMIYHSLTEGPVSDALLGEIVDEILLPLVRT</sequence>
<reference evidence="5" key="1">
    <citation type="submission" date="2023-07" db="EMBL/GenBank/DDBJ databases">
        <title>30 novel species of actinomycetes from the DSMZ collection.</title>
        <authorList>
            <person name="Nouioui I."/>
        </authorList>
    </citation>
    <scope>NUCLEOTIDE SEQUENCE [LARGE SCALE GENOMIC DNA]</scope>
    <source>
        <strain evidence="5">DSM 44917</strain>
    </source>
</reference>
<keyword evidence="5" id="KW-1185">Reference proteome</keyword>
<gene>
    <name evidence="4" type="ORF">RM780_05850</name>
</gene>